<dbReference type="InterPro" id="IPR012657">
    <property type="entry name" value="23S_rRNA-intervening_sequence"/>
</dbReference>
<dbReference type="NCBIfam" id="TIGR02436">
    <property type="entry name" value="four helix bundle protein"/>
    <property type="match status" value="1"/>
</dbReference>
<dbReference type="Pfam" id="PF05635">
    <property type="entry name" value="23S_rRNA_IVP"/>
    <property type="match status" value="1"/>
</dbReference>
<organism evidence="1">
    <name type="scientific">uncultured Desulfobacterium sp</name>
    <dbReference type="NCBI Taxonomy" id="201089"/>
    <lineage>
        <taxon>Bacteria</taxon>
        <taxon>Pseudomonadati</taxon>
        <taxon>Thermodesulfobacteriota</taxon>
        <taxon>Desulfobacteria</taxon>
        <taxon>Desulfobacterales</taxon>
        <taxon>Desulfobacteriaceae</taxon>
        <taxon>Desulfobacterium</taxon>
        <taxon>environmental samples</taxon>
    </lineage>
</organism>
<protein>
    <recommendedName>
        <fullName evidence="2">S23 ribosomal protein</fullName>
    </recommendedName>
</protein>
<name>E1YBP1_9BACT</name>
<dbReference type="EMBL" id="FR695868">
    <property type="protein sequence ID" value="CBX27985.1"/>
    <property type="molecule type" value="Genomic_DNA"/>
</dbReference>
<dbReference type="InterPro" id="IPR036583">
    <property type="entry name" value="23S_rRNA_IVS_sf"/>
</dbReference>
<dbReference type="AlphaFoldDB" id="E1YBP1"/>
<accession>E1YBP1</accession>
<evidence type="ECO:0008006" key="2">
    <source>
        <dbReference type="Google" id="ProtNLM"/>
    </source>
</evidence>
<proteinExistence type="predicted"/>
<dbReference type="PANTHER" id="PTHR38471">
    <property type="entry name" value="FOUR HELIX BUNDLE PROTEIN"/>
    <property type="match status" value="1"/>
</dbReference>
<dbReference type="CDD" id="cd16377">
    <property type="entry name" value="23S_rRNA_IVP_like"/>
    <property type="match status" value="1"/>
</dbReference>
<sequence>MQTMNKLKSYQDLEVWKKSIVLAEMIYRLSAHFPKEEKFGLTSQIRRASISVPANIAEGAERNGTGEFLQFLGIASGSLAEVETFLFLAERLGMVTKDQISQSLTQAADVGRMINGLKRSLRSKT</sequence>
<evidence type="ECO:0000313" key="1">
    <source>
        <dbReference type="EMBL" id="CBX27985.1"/>
    </source>
</evidence>
<dbReference type="SUPFAM" id="SSF158446">
    <property type="entry name" value="IVS-encoded protein-like"/>
    <property type="match status" value="1"/>
</dbReference>
<reference evidence="1" key="1">
    <citation type="journal article" date="2011" name="Environ. Microbiol.">
        <title>Genomic insights into the metabolic potential of the polycyclic aromatic hydrocarbon degrading sulfate-reducing Deltaproteobacterium N47.</title>
        <authorList>
            <person name="Bergmann F."/>
            <person name="Selesi D."/>
            <person name="Weinmaier T."/>
            <person name="Tischler P."/>
            <person name="Rattei T."/>
            <person name="Meckenstock R.U."/>
        </authorList>
    </citation>
    <scope>NUCLEOTIDE SEQUENCE</scope>
</reference>
<dbReference type="Gene3D" id="1.20.1440.60">
    <property type="entry name" value="23S rRNA-intervening sequence"/>
    <property type="match status" value="1"/>
</dbReference>
<dbReference type="NCBIfam" id="NF008911">
    <property type="entry name" value="PRK12275.1-2"/>
    <property type="match status" value="1"/>
</dbReference>
<gene>
    <name evidence="1" type="ORF">N47_G33090</name>
</gene>
<dbReference type="PANTHER" id="PTHR38471:SF2">
    <property type="entry name" value="FOUR HELIX BUNDLE PROTEIN"/>
    <property type="match status" value="1"/>
</dbReference>